<name>A0A1H9B9F8_9ACTN</name>
<evidence type="ECO:0000313" key="2">
    <source>
        <dbReference type="EMBL" id="SEP85331.1"/>
    </source>
</evidence>
<evidence type="ECO:0000313" key="3">
    <source>
        <dbReference type="Proteomes" id="UP000199055"/>
    </source>
</evidence>
<reference evidence="2 3" key="1">
    <citation type="submission" date="2016-10" db="EMBL/GenBank/DDBJ databases">
        <authorList>
            <person name="de Groot N.N."/>
        </authorList>
    </citation>
    <scope>NUCLEOTIDE SEQUENCE [LARGE SCALE GENOMIC DNA]</scope>
    <source>
        <strain evidence="2 3">CGMCC 4.3519</strain>
    </source>
</reference>
<feature type="region of interest" description="Disordered" evidence="1">
    <location>
        <begin position="1"/>
        <end position="39"/>
    </location>
</feature>
<gene>
    <name evidence="2" type="ORF">SAMN05216481_102249</name>
</gene>
<dbReference type="InterPro" id="IPR007061">
    <property type="entry name" value="MST-like"/>
</dbReference>
<dbReference type="STRING" id="403935.SAMN05216481_102249"/>
<proteinExistence type="predicted"/>
<keyword evidence="3" id="KW-1185">Reference proteome</keyword>
<evidence type="ECO:0000256" key="1">
    <source>
        <dbReference type="SAM" id="MobiDB-lite"/>
    </source>
</evidence>
<sequence>MGRMSDQPARWTQATVHPDMWADPDDDPRDREGPGPEGELATLREFLEDYRTTLRMKCEGLDAEQLARRSVPPSTMSLLGLLRHLAEVERDWRNWIGDGEPLPKLYGEKDADFDGAVADQAVVDAAYADLEREQAATDAALAQHPDLGERVGKDEIAVRELMVHRIEEYARHCGHADLLRECVDGRVGQ</sequence>
<evidence type="ECO:0008006" key="4">
    <source>
        <dbReference type="Google" id="ProtNLM"/>
    </source>
</evidence>
<dbReference type="RefSeq" id="WP_093656224.1">
    <property type="nucleotide sequence ID" value="NZ_FOET01000002.1"/>
</dbReference>
<organism evidence="2 3">
    <name type="scientific">Streptomyces radiopugnans</name>
    <dbReference type="NCBI Taxonomy" id="403935"/>
    <lineage>
        <taxon>Bacteria</taxon>
        <taxon>Bacillati</taxon>
        <taxon>Actinomycetota</taxon>
        <taxon>Actinomycetes</taxon>
        <taxon>Kitasatosporales</taxon>
        <taxon>Streptomycetaceae</taxon>
        <taxon>Streptomyces</taxon>
    </lineage>
</organism>
<dbReference type="EMBL" id="FOET01000002">
    <property type="protein sequence ID" value="SEP85331.1"/>
    <property type="molecule type" value="Genomic_DNA"/>
</dbReference>
<protein>
    <recommendedName>
        <fullName evidence="4">DinB superfamily protein</fullName>
    </recommendedName>
</protein>
<dbReference type="Gene3D" id="1.20.120.450">
    <property type="entry name" value="dinb family like domain"/>
    <property type="match status" value="1"/>
</dbReference>
<dbReference type="Proteomes" id="UP000199055">
    <property type="component" value="Unassembled WGS sequence"/>
</dbReference>
<accession>A0A1H9B9F8</accession>
<dbReference type="InterPro" id="IPR034660">
    <property type="entry name" value="DinB/YfiT-like"/>
</dbReference>
<dbReference type="Pfam" id="PF04978">
    <property type="entry name" value="MST"/>
    <property type="match status" value="1"/>
</dbReference>
<dbReference type="SUPFAM" id="SSF109854">
    <property type="entry name" value="DinB/YfiT-like putative metalloenzymes"/>
    <property type="match status" value="1"/>
</dbReference>
<dbReference type="AlphaFoldDB" id="A0A1H9B9F8"/>